<evidence type="ECO:0000313" key="4">
    <source>
        <dbReference type="Proteomes" id="UP001178148"/>
    </source>
</evidence>
<dbReference type="SUPFAM" id="SSF50037">
    <property type="entry name" value="C-terminal domain of transcriptional repressors"/>
    <property type="match status" value="1"/>
</dbReference>
<dbReference type="InterPro" id="IPR038157">
    <property type="entry name" value="FeoA_core_dom"/>
</dbReference>
<dbReference type="GO" id="GO:0046914">
    <property type="term" value="F:transition metal ion binding"/>
    <property type="evidence" value="ECO:0007669"/>
    <property type="project" value="InterPro"/>
</dbReference>
<feature type="domain" description="Ferrous iron transporter FeoA-like" evidence="2">
    <location>
        <begin position="3"/>
        <end position="76"/>
    </location>
</feature>
<keyword evidence="1" id="KW-0408">Iron</keyword>
<comment type="caution">
    <text evidence="3">The sequence shown here is derived from an EMBL/GenBank/DDBJ whole genome shotgun (WGS) entry which is preliminary data.</text>
</comment>
<dbReference type="AlphaFoldDB" id="A0AA90SSS7"/>
<reference evidence="3 4" key="1">
    <citation type="journal article" date="2023" name="bioRxiv">
        <title>An intranuclear bacterial parasite of deep-sea mussels expresses apoptosis inhibitors acquired from its host.</title>
        <authorList>
            <person name="Gonzalez Porras M.A."/>
            <person name="Assie A."/>
            <person name="Tietjen M."/>
            <person name="Violette M."/>
            <person name="Kleiner M."/>
            <person name="Gruber-Vodicka H."/>
            <person name="Dubilier N."/>
            <person name="Leisch N."/>
        </authorList>
    </citation>
    <scope>NUCLEOTIDE SEQUENCE [LARGE SCALE GENOMIC DNA]</scope>
    <source>
        <strain evidence="3">IAP13</strain>
    </source>
</reference>
<gene>
    <name evidence="3" type="ORF">QS748_06645</name>
</gene>
<evidence type="ECO:0000259" key="2">
    <source>
        <dbReference type="SMART" id="SM00899"/>
    </source>
</evidence>
<dbReference type="Proteomes" id="UP001178148">
    <property type="component" value="Unassembled WGS sequence"/>
</dbReference>
<dbReference type="Gene3D" id="2.30.30.90">
    <property type="match status" value="1"/>
</dbReference>
<dbReference type="PANTHER" id="PTHR42954">
    <property type="entry name" value="FE(2+) TRANSPORT PROTEIN A"/>
    <property type="match status" value="1"/>
</dbReference>
<organism evidence="3 4">
    <name type="scientific">Candidatus Endonucleibacter bathymodioli</name>
    <dbReference type="NCBI Taxonomy" id="539814"/>
    <lineage>
        <taxon>Bacteria</taxon>
        <taxon>Pseudomonadati</taxon>
        <taxon>Pseudomonadota</taxon>
        <taxon>Gammaproteobacteria</taxon>
        <taxon>Oceanospirillales</taxon>
        <taxon>Endozoicomonadaceae</taxon>
        <taxon>Candidatus Endonucleibacter</taxon>
    </lineage>
</organism>
<dbReference type="SMART" id="SM00899">
    <property type="entry name" value="FeoA"/>
    <property type="match status" value="1"/>
</dbReference>
<protein>
    <submittedName>
        <fullName evidence="3">FeoA family protein</fullName>
    </submittedName>
</protein>
<evidence type="ECO:0000313" key="3">
    <source>
        <dbReference type="EMBL" id="MDP0588870.1"/>
    </source>
</evidence>
<sequence>MASTLGQLKTGDCGTIVSLCNTALAYRRKLLAVGLTPGAQFRVCRVAPMGDPIQIEVRGFQLSVRRDDASTVEVIRNE</sequence>
<proteinExistence type="predicted"/>
<name>A0AA90SSS7_9GAMM</name>
<dbReference type="InterPro" id="IPR008988">
    <property type="entry name" value="Transcriptional_repressor_C"/>
</dbReference>
<dbReference type="InterPro" id="IPR052713">
    <property type="entry name" value="FeoA"/>
</dbReference>
<evidence type="ECO:0000256" key="1">
    <source>
        <dbReference type="ARBA" id="ARBA00023004"/>
    </source>
</evidence>
<dbReference type="PANTHER" id="PTHR42954:SF2">
    <property type="entry name" value="FE(2+) TRANSPORT PROTEIN A"/>
    <property type="match status" value="1"/>
</dbReference>
<dbReference type="EMBL" id="JASXSV010000008">
    <property type="protein sequence ID" value="MDP0588870.1"/>
    <property type="molecule type" value="Genomic_DNA"/>
</dbReference>
<accession>A0AA90SSS7</accession>
<dbReference type="Pfam" id="PF04023">
    <property type="entry name" value="FeoA"/>
    <property type="match status" value="1"/>
</dbReference>
<dbReference type="InterPro" id="IPR007167">
    <property type="entry name" value="Fe-transptr_FeoA-like"/>
</dbReference>
<keyword evidence="4" id="KW-1185">Reference proteome</keyword>